<dbReference type="GO" id="GO:0006891">
    <property type="term" value="P:intra-Golgi vesicle-mediated transport"/>
    <property type="evidence" value="ECO:0007669"/>
    <property type="project" value="TreeGrafter"/>
</dbReference>
<dbReference type="Pfam" id="PF04136">
    <property type="entry name" value="COG3_N"/>
    <property type="match status" value="1"/>
</dbReference>
<dbReference type="InterPro" id="IPR007265">
    <property type="entry name" value="COG_su3"/>
</dbReference>
<organism evidence="12 13">
    <name type="scientific">Tortispora caseinolytica NRRL Y-17796</name>
    <dbReference type="NCBI Taxonomy" id="767744"/>
    <lineage>
        <taxon>Eukaryota</taxon>
        <taxon>Fungi</taxon>
        <taxon>Dikarya</taxon>
        <taxon>Ascomycota</taxon>
        <taxon>Saccharomycotina</taxon>
        <taxon>Trigonopsidomycetes</taxon>
        <taxon>Trigonopsidales</taxon>
        <taxon>Trigonopsidaceae</taxon>
        <taxon>Tortispora</taxon>
    </lineage>
</organism>
<keyword evidence="7" id="KW-0472">Membrane</keyword>
<dbReference type="OrthoDB" id="296793at2759"/>
<evidence type="ECO:0000256" key="4">
    <source>
        <dbReference type="ARBA" id="ARBA00022448"/>
    </source>
</evidence>
<comment type="subcellular location">
    <subcellularLocation>
        <location evidence="1">Golgi apparatus membrane</location>
        <topology evidence="1">Peripheral membrane protein</topology>
    </subcellularLocation>
</comment>
<evidence type="ECO:0000313" key="12">
    <source>
        <dbReference type="EMBL" id="ODV90658.1"/>
    </source>
</evidence>
<protein>
    <recommendedName>
        <fullName evidence="3">Conserved oligomeric Golgi complex subunit 3</fullName>
    </recommendedName>
    <alternativeName>
        <fullName evidence="8">Component of oligomeric Golgi complex 3</fullName>
    </alternativeName>
</protein>
<reference evidence="13" key="1">
    <citation type="submission" date="2016-02" db="EMBL/GenBank/DDBJ databases">
        <title>Comparative genomics of biotechnologically important yeasts.</title>
        <authorList>
            <consortium name="DOE Joint Genome Institute"/>
            <person name="Riley R."/>
            <person name="Haridas S."/>
            <person name="Wolfe K.H."/>
            <person name="Lopes M.R."/>
            <person name="Hittinger C.T."/>
            <person name="Goker M."/>
            <person name="Salamov A."/>
            <person name="Wisecaver J."/>
            <person name="Long T.M."/>
            <person name="Aerts A.L."/>
            <person name="Barry K."/>
            <person name="Choi C."/>
            <person name="Clum A."/>
            <person name="Coughlan A.Y."/>
            <person name="Deshpande S."/>
            <person name="Douglass A.P."/>
            <person name="Hanson S.J."/>
            <person name="Klenk H.-P."/>
            <person name="Labutti K."/>
            <person name="Lapidus A."/>
            <person name="Lindquist E."/>
            <person name="Lipzen A."/>
            <person name="Meier-Kolthoff J.P."/>
            <person name="Ohm R.A."/>
            <person name="Otillar R.P."/>
            <person name="Pangilinan J."/>
            <person name="Peng Y."/>
            <person name="Rokas A."/>
            <person name="Rosa C.A."/>
            <person name="Scheuner C."/>
            <person name="Sibirny A.A."/>
            <person name="Slot J.C."/>
            <person name="Stielow J.B."/>
            <person name="Sun H."/>
            <person name="Kurtzman C.P."/>
            <person name="Blackwell M."/>
            <person name="Jeffries T.W."/>
            <person name="Grigoriev I.V."/>
        </authorList>
    </citation>
    <scope>NUCLEOTIDE SEQUENCE [LARGE SCALE GENOMIC DNA]</scope>
    <source>
        <strain evidence="13">NRRL Y-17796</strain>
    </source>
</reference>
<dbReference type="Pfam" id="PF20671">
    <property type="entry name" value="COG3_C"/>
    <property type="match status" value="1"/>
</dbReference>
<evidence type="ECO:0000256" key="9">
    <source>
        <dbReference type="SAM" id="MobiDB-lite"/>
    </source>
</evidence>
<evidence type="ECO:0000256" key="1">
    <source>
        <dbReference type="ARBA" id="ARBA00004395"/>
    </source>
</evidence>
<name>A0A1E4TG59_9ASCO</name>
<feature type="region of interest" description="Disordered" evidence="9">
    <location>
        <begin position="513"/>
        <end position="532"/>
    </location>
</feature>
<evidence type="ECO:0000256" key="3">
    <source>
        <dbReference type="ARBA" id="ARBA00020976"/>
    </source>
</evidence>
<dbReference type="GO" id="GO:0005801">
    <property type="term" value="C:cis-Golgi network"/>
    <property type="evidence" value="ECO:0007669"/>
    <property type="project" value="InterPro"/>
</dbReference>
<dbReference type="InterPro" id="IPR048685">
    <property type="entry name" value="COG3_C"/>
</dbReference>
<evidence type="ECO:0000313" key="13">
    <source>
        <dbReference type="Proteomes" id="UP000095023"/>
    </source>
</evidence>
<gene>
    <name evidence="12" type="ORF">CANCADRAFT_108993</name>
</gene>
<evidence type="ECO:0000256" key="2">
    <source>
        <dbReference type="ARBA" id="ARBA00009936"/>
    </source>
</evidence>
<dbReference type="Proteomes" id="UP000095023">
    <property type="component" value="Unassembled WGS sequence"/>
</dbReference>
<evidence type="ECO:0000256" key="7">
    <source>
        <dbReference type="ARBA" id="ARBA00023136"/>
    </source>
</evidence>
<dbReference type="PANTHER" id="PTHR13302:SF8">
    <property type="entry name" value="CONSERVED OLIGOMERIC GOLGI COMPLEX SUBUNIT 3"/>
    <property type="match status" value="1"/>
</dbReference>
<dbReference type="GO" id="GO:0017119">
    <property type="term" value="C:Golgi transport complex"/>
    <property type="evidence" value="ECO:0007669"/>
    <property type="project" value="TreeGrafter"/>
</dbReference>
<evidence type="ECO:0000259" key="11">
    <source>
        <dbReference type="Pfam" id="PF20671"/>
    </source>
</evidence>
<evidence type="ECO:0000256" key="6">
    <source>
        <dbReference type="ARBA" id="ARBA00023034"/>
    </source>
</evidence>
<keyword evidence="4" id="KW-0813">Transport</keyword>
<keyword evidence="13" id="KW-1185">Reference proteome</keyword>
<evidence type="ECO:0000259" key="10">
    <source>
        <dbReference type="Pfam" id="PF04136"/>
    </source>
</evidence>
<dbReference type="GO" id="GO:0006886">
    <property type="term" value="P:intracellular protein transport"/>
    <property type="evidence" value="ECO:0007669"/>
    <property type="project" value="InterPro"/>
</dbReference>
<evidence type="ECO:0000256" key="5">
    <source>
        <dbReference type="ARBA" id="ARBA00022927"/>
    </source>
</evidence>
<proteinExistence type="inferred from homology"/>
<dbReference type="EMBL" id="KV453842">
    <property type="protein sequence ID" value="ODV90658.1"/>
    <property type="molecule type" value="Genomic_DNA"/>
</dbReference>
<keyword evidence="6" id="KW-0333">Golgi apparatus</keyword>
<accession>A0A1E4TG59</accession>
<keyword evidence="5" id="KW-0653">Protein transport</keyword>
<evidence type="ECO:0000256" key="8">
    <source>
        <dbReference type="ARBA" id="ARBA00031339"/>
    </source>
</evidence>
<dbReference type="InterPro" id="IPR048320">
    <property type="entry name" value="COG3_N"/>
</dbReference>
<dbReference type="PANTHER" id="PTHR13302">
    <property type="entry name" value="CONSERVED OLIGOMERIC GOLGI COMPLEX COMPONENT 3"/>
    <property type="match status" value="1"/>
</dbReference>
<feature type="domain" description="Conserved oligomeric Golgi complex subunit 3 N-terminal" evidence="10">
    <location>
        <begin position="145"/>
        <end position="288"/>
    </location>
</feature>
<comment type="similarity">
    <text evidence="2">Belongs to the COG3 family.</text>
</comment>
<dbReference type="GO" id="GO:0000139">
    <property type="term" value="C:Golgi membrane"/>
    <property type="evidence" value="ECO:0007669"/>
    <property type="project" value="UniProtKB-SubCell"/>
</dbReference>
<dbReference type="AlphaFoldDB" id="A0A1E4TG59"/>
<sequence>MFEDWALTGFDPVIESATRLRAPSFHSAQPKRRTRTQSLIQDVAYDRVSTSHISVINASFDAIFGHSYRSSTNAFVIESITASKQNSASDKPPLTSGPSTELHLTYPFSRTDMLKLYLKDLEIDTDSLCDQHNCMIDALRPAVAYRDGISSVLAGVNRVSAMDEECISLLADARGSLKNVLTRTKAIDSSYNEVIHEIEMLQAKKTEISRGLTRLSSLNSIVSILNAPPANFVKSSRFVEIVDDIAASIRFFTKHPTFKDADKYRLRFSQCMIRSLTLVRVYTTKYFKHAYQTANQSTSAPKDTPISVVLSQTILPFELDAVLIKERISKVRQCAEFDQSYQDIYYEIMTSYFDARKSLILPVLTKEIYRLRAELPDLIEFVRELLSLYHGICDDEMSLFSQLFQGSESEFYDYLQALSSPLNDSLRYKVLHEQNIDVLCELCRLLQSHDSRDNRSIDPAVSSKEDVGSVDFSSITLPTLQDVQSRLIFRTMAFMDRDILRYNVKPEDVRLSGVSNLKPDGDTPPTEQSNPEGVSISLYGAYPPLRRAVRVLSQIYMLVDSVVFDDLAHQIVHICIESLLKASLISQKIDGKEQSYLFIIKHLLILKDQIVAFDISTVRPESDLDFSEIAMTFQEIMQSGGFFTAEGLKRLARSGIPKLVKNMPDARLELDGRLRETINNYTDAISERLCQPLKMELSKDTSIESISNSLIRMRSIVQDCMPEVKMDIYNAIKNDRVTAILVEAVENCIEDKYEIFYKQCQEIGLTCEDLWTGDELMVWLHGLLPVDANDDEYSVSDSDDMQEGK</sequence>
<dbReference type="GO" id="GO:0007030">
    <property type="term" value="P:Golgi organization"/>
    <property type="evidence" value="ECO:0007669"/>
    <property type="project" value="TreeGrafter"/>
</dbReference>
<feature type="domain" description="Conserved oligomeric Golgi complex subunit 3 C-terminal" evidence="11">
    <location>
        <begin position="317"/>
        <end position="629"/>
    </location>
</feature>